<proteinExistence type="predicted"/>
<keyword evidence="2" id="KW-1185">Reference proteome</keyword>
<dbReference type="Proteomes" id="UP000304900">
    <property type="component" value="Unassembled WGS sequence"/>
</dbReference>
<evidence type="ECO:0000313" key="2">
    <source>
        <dbReference type="Proteomes" id="UP000304900"/>
    </source>
</evidence>
<organism evidence="1 2">
    <name type="scientific">Dyadobacter frigoris</name>
    <dbReference type="NCBI Taxonomy" id="2576211"/>
    <lineage>
        <taxon>Bacteria</taxon>
        <taxon>Pseudomonadati</taxon>
        <taxon>Bacteroidota</taxon>
        <taxon>Cytophagia</taxon>
        <taxon>Cytophagales</taxon>
        <taxon>Spirosomataceae</taxon>
        <taxon>Dyadobacter</taxon>
    </lineage>
</organism>
<gene>
    <name evidence="1" type="ORF">FDK13_15580</name>
</gene>
<name>A0A4U6D4G6_9BACT</name>
<protein>
    <submittedName>
        <fullName evidence="1">PorT family protein</fullName>
    </submittedName>
</protein>
<dbReference type="RefSeq" id="WP_137340933.1">
    <property type="nucleotide sequence ID" value="NZ_BSQH01000013.1"/>
</dbReference>
<dbReference type="EMBL" id="SZVO01000007">
    <property type="protein sequence ID" value="TKT91071.1"/>
    <property type="molecule type" value="Genomic_DNA"/>
</dbReference>
<evidence type="ECO:0000313" key="1">
    <source>
        <dbReference type="EMBL" id="TKT91071.1"/>
    </source>
</evidence>
<dbReference type="OrthoDB" id="891525at2"/>
<sequence length="372" mass="42017">MKINFIAVFVILLSITQVWAGNDVKPSLNRGSLNDSIIVRFGNKTRMVIYGENKKELEKILKYDLNALLKDLKIRLDSTQQDTTLIVEEFSGNDYLKNKPDLGDDKNYVRIGGRGLRIKNGNKSVNIDQGTVSVSDDNDNGSFEKIGRAAKMYVPSWGSSPRKGFNVSLGLNSYGSNTPMITGSNPLTENAMPDLKPWGSRYISLGYVASTTIATGQKARLHLDFGIDFSWYNLMFQDNMKIEKSQDMAYFKQPEDDQGNKINLKKSKFTVPYVNLTFMPTLSFRKSFISHVSAGVYGGYRLGSYSKIIEEGSKDKKFNRTNFFVNDVRYGLGFELGIRRFPDLFVNYDLNNLYETNHGPAVKMLSFGIKLF</sequence>
<comment type="caution">
    <text evidence="1">The sequence shown here is derived from an EMBL/GenBank/DDBJ whole genome shotgun (WGS) entry which is preliminary data.</text>
</comment>
<dbReference type="AlphaFoldDB" id="A0A4U6D4G6"/>
<accession>A0A4U6D4G6</accession>
<reference evidence="1 2" key="1">
    <citation type="submission" date="2019-05" db="EMBL/GenBank/DDBJ databases">
        <title>Dyadobacter AR-3-8 sp. nov., isolated from arctic soil.</title>
        <authorList>
            <person name="Chaudhary D.K."/>
        </authorList>
    </citation>
    <scope>NUCLEOTIDE SEQUENCE [LARGE SCALE GENOMIC DNA]</scope>
    <source>
        <strain evidence="1 2">AR-3-8</strain>
    </source>
</reference>